<dbReference type="RefSeq" id="XP_001446837.1">
    <property type="nucleotide sequence ID" value="XM_001446800.2"/>
</dbReference>
<evidence type="ECO:0000313" key="6">
    <source>
        <dbReference type="EMBL" id="CAK79440.1"/>
    </source>
</evidence>
<organism evidence="6 7">
    <name type="scientific">Paramecium tetraurelia</name>
    <dbReference type="NCBI Taxonomy" id="5888"/>
    <lineage>
        <taxon>Eukaryota</taxon>
        <taxon>Sar</taxon>
        <taxon>Alveolata</taxon>
        <taxon>Ciliophora</taxon>
        <taxon>Intramacronucleata</taxon>
        <taxon>Oligohymenophorea</taxon>
        <taxon>Peniculida</taxon>
        <taxon>Parameciidae</taxon>
        <taxon>Paramecium</taxon>
    </lineage>
</organism>
<evidence type="ECO:0000256" key="2">
    <source>
        <dbReference type="ARBA" id="ARBA00007267"/>
    </source>
</evidence>
<dbReference type="PANTHER" id="PTHR12446:SF34">
    <property type="entry name" value="PROTEIN LIN-54 HOMOLOG"/>
    <property type="match status" value="1"/>
</dbReference>
<feature type="domain" description="CRC" evidence="5">
    <location>
        <begin position="156"/>
        <end position="267"/>
    </location>
</feature>
<dbReference type="SMART" id="SM01114">
    <property type="entry name" value="CXC"/>
    <property type="match status" value="2"/>
</dbReference>
<sequence length="285" mass="33867">MSRDYQFKLPSLLKGPSIVSMEDPYKPPLLQKFSSSDCFNDYEQRQPPFSRMSSFFLYDSGIPLGPRRSVTYQNYPPQLQHLQSQKSQIIEAKQKVEIIPKEKEKLEQEEQLEQIEQVESNEQEEREQIKRKKQQQNFKRLQIQKKIKKKRNSELEQQPCFCRNSGCLKRYCRCFHSGRMCLKDCQCVEGCLNNHDHLEQRNDAIKHVNEKCHRNKNVPKDALFKLKDCFGCNCKKTRCQTGYCECFLRKSKCTMDCQCDNCENGLDEAYLESQQKRKNYRAKRK</sequence>
<keyword evidence="3" id="KW-0539">Nucleus</keyword>
<dbReference type="InterPro" id="IPR033467">
    <property type="entry name" value="Tesmin/TSO1-like_CXC"/>
</dbReference>
<evidence type="ECO:0000256" key="1">
    <source>
        <dbReference type="ARBA" id="ARBA00004123"/>
    </source>
</evidence>
<dbReference type="Pfam" id="PF03638">
    <property type="entry name" value="TCR"/>
    <property type="match status" value="2"/>
</dbReference>
<reference evidence="6 7" key="1">
    <citation type="journal article" date="2006" name="Nature">
        <title>Global trends of whole-genome duplications revealed by the ciliate Paramecium tetraurelia.</title>
        <authorList>
            <consortium name="Genoscope"/>
            <person name="Aury J.-M."/>
            <person name="Jaillon O."/>
            <person name="Duret L."/>
            <person name="Noel B."/>
            <person name="Jubin C."/>
            <person name="Porcel B.M."/>
            <person name="Segurens B."/>
            <person name="Daubin V."/>
            <person name="Anthouard V."/>
            <person name="Aiach N."/>
            <person name="Arnaiz O."/>
            <person name="Billaut A."/>
            <person name="Beisson J."/>
            <person name="Blanc I."/>
            <person name="Bouhouche K."/>
            <person name="Camara F."/>
            <person name="Duharcourt S."/>
            <person name="Guigo R."/>
            <person name="Gogendeau D."/>
            <person name="Katinka M."/>
            <person name="Keller A.-M."/>
            <person name="Kissmehl R."/>
            <person name="Klotz C."/>
            <person name="Koll F."/>
            <person name="Le Moue A."/>
            <person name="Lepere C."/>
            <person name="Malinsky S."/>
            <person name="Nowacki M."/>
            <person name="Nowak J.K."/>
            <person name="Plattner H."/>
            <person name="Poulain J."/>
            <person name="Ruiz F."/>
            <person name="Serrano V."/>
            <person name="Zagulski M."/>
            <person name="Dessen P."/>
            <person name="Betermier M."/>
            <person name="Weissenbach J."/>
            <person name="Scarpelli C."/>
            <person name="Schachter V."/>
            <person name="Sperling L."/>
            <person name="Meyer E."/>
            <person name="Cohen J."/>
            <person name="Wincker P."/>
        </authorList>
    </citation>
    <scope>NUCLEOTIDE SEQUENCE [LARGE SCALE GENOMIC DNA]</scope>
    <source>
        <strain evidence="6 7">Stock d4-2</strain>
    </source>
</reference>
<dbReference type="GeneID" id="5032621"/>
<dbReference type="EMBL" id="CT868330">
    <property type="protein sequence ID" value="CAK79440.1"/>
    <property type="molecule type" value="Genomic_DNA"/>
</dbReference>
<dbReference type="KEGG" id="ptm:GSPATT00014386001"/>
<dbReference type="InterPro" id="IPR028307">
    <property type="entry name" value="Lin-54_fam"/>
</dbReference>
<comment type="subcellular location">
    <subcellularLocation>
        <location evidence="1">Nucleus</location>
    </subcellularLocation>
</comment>
<feature type="coiled-coil region" evidence="4">
    <location>
        <begin position="89"/>
        <end position="158"/>
    </location>
</feature>
<comment type="similarity">
    <text evidence="2">Belongs to the lin-54 family.</text>
</comment>
<dbReference type="OMA" id="CFGCNCK"/>
<dbReference type="HOGENOM" id="CLU_1130890_0_0_1"/>
<evidence type="ECO:0000313" key="7">
    <source>
        <dbReference type="Proteomes" id="UP000000600"/>
    </source>
</evidence>
<evidence type="ECO:0000256" key="3">
    <source>
        <dbReference type="ARBA" id="ARBA00023242"/>
    </source>
</evidence>
<dbReference type="PROSITE" id="PS51634">
    <property type="entry name" value="CRC"/>
    <property type="match status" value="1"/>
</dbReference>
<dbReference type="GO" id="GO:0005634">
    <property type="term" value="C:nucleus"/>
    <property type="evidence" value="ECO:0000318"/>
    <property type="project" value="GO_Central"/>
</dbReference>
<evidence type="ECO:0000256" key="4">
    <source>
        <dbReference type="SAM" id="Coils"/>
    </source>
</evidence>
<dbReference type="OrthoDB" id="6283463at2759"/>
<evidence type="ECO:0000259" key="5">
    <source>
        <dbReference type="PROSITE" id="PS51634"/>
    </source>
</evidence>
<dbReference type="InterPro" id="IPR005172">
    <property type="entry name" value="CRC"/>
</dbReference>
<dbReference type="eggNOG" id="KOG1171">
    <property type="taxonomic scope" value="Eukaryota"/>
</dbReference>
<dbReference type="InParanoid" id="A0D8S3"/>
<accession>A0D8S3</accession>
<name>A0D8S3_PARTE</name>
<keyword evidence="7" id="KW-1185">Reference proteome</keyword>
<dbReference type="AlphaFoldDB" id="A0D8S3"/>
<protein>
    <recommendedName>
        <fullName evidence="5">CRC domain-containing protein</fullName>
    </recommendedName>
</protein>
<keyword evidence="4" id="KW-0175">Coiled coil</keyword>
<gene>
    <name evidence="6" type="ORF">GSPATT00014386001</name>
</gene>
<dbReference type="STRING" id="5888.A0D8S3"/>
<dbReference type="GO" id="GO:0006355">
    <property type="term" value="P:regulation of DNA-templated transcription"/>
    <property type="evidence" value="ECO:0000318"/>
    <property type="project" value="GO_Central"/>
</dbReference>
<proteinExistence type="inferred from homology"/>
<dbReference type="PANTHER" id="PTHR12446">
    <property type="entry name" value="TESMIN/TSO1-RELATED"/>
    <property type="match status" value="1"/>
</dbReference>
<dbReference type="Proteomes" id="UP000000600">
    <property type="component" value="Unassembled WGS sequence"/>
</dbReference>